<dbReference type="Proteomes" id="UP000824109">
    <property type="component" value="Unassembled WGS sequence"/>
</dbReference>
<name>A0A9D1MB71_9FIRM</name>
<organism evidence="2 3">
    <name type="scientific">Candidatus Ornithomonoglobus merdipullorum</name>
    <dbReference type="NCBI Taxonomy" id="2840895"/>
    <lineage>
        <taxon>Bacteria</taxon>
        <taxon>Bacillati</taxon>
        <taxon>Bacillota</taxon>
        <taxon>Clostridia</taxon>
        <taxon>Candidatus Ornithomonoglobus</taxon>
    </lineage>
</organism>
<feature type="region of interest" description="Disordered" evidence="1">
    <location>
        <begin position="135"/>
        <end position="158"/>
    </location>
</feature>
<proteinExistence type="predicted"/>
<evidence type="ECO:0000256" key="1">
    <source>
        <dbReference type="SAM" id="MobiDB-lite"/>
    </source>
</evidence>
<evidence type="ECO:0000313" key="3">
    <source>
        <dbReference type="Proteomes" id="UP000824109"/>
    </source>
</evidence>
<dbReference type="EMBL" id="DVNB01000044">
    <property type="protein sequence ID" value="HIU56970.1"/>
    <property type="molecule type" value="Genomic_DNA"/>
</dbReference>
<dbReference type="AlphaFoldDB" id="A0A9D1MB71"/>
<evidence type="ECO:0000313" key="2">
    <source>
        <dbReference type="EMBL" id="HIU56970.1"/>
    </source>
</evidence>
<dbReference type="InterPro" id="IPR024234">
    <property type="entry name" value="DUF3801"/>
</dbReference>
<dbReference type="Pfam" id="PF12687">
    <property type="entry name" value="DUF3801"/>
    <property type="match status" value="1"/>
</dbReference>
<gene>
    <name evidence="2" type="ORF">IAA61_04040</name>
</gene>
<sequence>MQEEVTQKTIALVVSTTKMTSRVLAQAMQLYLQSRNNKSHEIPKGKQSLADLEKQNAALSNIEITNKNIGSFNRTAKKYEIDFALKKDRTKEPPLYYVFFKGRDEERISMAFNEYSQKILKRKEKKSVREELKQEKAAEKAQNRQREKIKVQDRGIAL</sequence>
<accession>A0A9D1MB71</accession>
<protein>
    <submittedName>
        <fullName evidence="2">PcfB family protein</fullName>
    </submittedName>
</protein>
<reference evidence="2" key="2">
    <citation type="journal article" date="2021" name="PeerJ">
        <title>Extensive microbial diversity within the chicken gut microbiome revealed by metagenomics and culture.</title>
        <authorList>
            <person name="Gilroy R."/>
            <person name="Ravi A."/>
            <person name="Getino M."/>
            <person name="Pursley I."/>
            <person name="Horton D.L."/>
            <person name="Alikhan N.F."/>
            <person name="Baker D."/>
            <person name="Gharbi K."/>
            <person name="Hall N."/>
            <person name="Watson M."/>
            <person name="Adriaenssens E.M."/>
            <person name="Foster-Nyarko E."/>
            <person name="Jarju S."/>
            <person name="Secka A."/>
            <person name="Antonio M."/>
            <person name="Oren A."/>
            <person name="Chaudhuri R.R."/>
            <person name="La Ragione R."/>
            <person name="Hildebrand F."/>
            <person name="Pallen M.J."/>
        </authorList>
    </citation>
    <scope>NUCLEOTIDE SEQUENCE</scope>
    <source>
        <strain evidence="2">USAMLcec3-3695</strain>
    </source>
</reference>
<comment type="caution">
    <text evidence="2">The sequence shown here is derived from an EMBL/GenBank/DDBJ whole genome shotgun (WGS) entry which is preliminary data.</text>
</comment>
<reference evidence="2" key="1">
    <citation type="submission" date="2020-10" db="EMBL/GenBank/DDBJ databases">
        <authorList>
            <person name="Gilroy R."/>
        </authorList>
    </citation>
    <scope>NUCLEOTIDE SEQUENCE</scope>
    <source>
        <strain evidence="2">USAMLcec3-3695</strain>
    </source>
</reference>